<name>A0A2G4YPF9_9PROT</name>
<evidence type="ECO:0000256" key="1">
    <source>
        <dbReference type="SAM" id="Coils"/>
    </source>
</evidence>
<evidence type="ECO:0000259" key="3">
    <source>
        <dbReference type="Pfam" id="PF03448"/>
    </source>
</evidence>
<keyword evidence="5" id="KW-1185">Reference proteome</keyword>
<evidence type="ECO:0000313" key="4">
    <source>
        <dbReference type="EMBL" id="PHZ83346.1"/>
    </source>
</evidence>
<dbReference type="RefSeq" id="WP_099475239.1">
    <property type="nucleotide sequence ID" value="NZ_CP041025.1"/>
</dbReference>
<feature type="region of interest" description="Disordered" evidence="2">
    <location>
        <begin position="39"/>
        <end position="69"/>
    </location>
</feature>
<comment type="caution">
    <text evidence="4">The sequence shown here is derived from an EMBL/GenBank/DDBJ whole genome shotgun (WGS) entry which is preliminary data.</text>
</comment>
<feature type="domain" description="Magnesium transporter MgtE intracellular" evidence="3">
    <location>
        <begin position="132"/>
        <end position="193"/>
    </location>
</feature>
<evidence type="ECO:0000313" key="5">
    <source>
        <dbReference type="Proteomes" id="UP000229730"/>
    </source>
</evidence>
<dbReference type="EMBL" id="PDEM01000033">
    <property type="protein sequence ID" value="PHZ83346.1"/>
    <property type="molecule type" value="Genomic_DNA"/>
</dbReference>
<feature type="coiled-coil region" evidence="1">
    <location>
        <begin position="78"/>
        <end position="136"/>
    </location>
</feature>
<dbReference type="SUPFAM" id="SSF158791">
    <property type="entry name" value="MgtE N-terminal domain-like"/>
    <property type="match status" value="1"/>
</dbReference>
<dbReference type="InParanoid" id="A0A2G4YPF9"/>
<dbReference type="InterPro" id="IPR006668">
    <property type="entry name" value="Mg_transptr_MgtE_intracell_dom"/>
</dbReference>
<organism evidence="4 5">
    <name type="scientific">Paremcibacter congregatus</name>
    <dbReference type="NCBI Taxonomy" id="2043170"/>
    <lineage>
        <taxon>Bacteria</taxon>
        <taxon>Pseudomonadati</taxon>
        <taxon>Pseudomonadota</taxon>
        <taxon>Alphaproteobacteria</taxon>
        <taxon>Emcibacterales</taxon>
        <taxon>Emcibacteraceae</taxon>
        <taxon>Paremcibacter</taxon>
    </lineage>
</organism>
<accession>A0A2G4YPF9</accession>
<dbReference type="Proteomes" id="UP000229730">
    <property type="component" value="Unassembled WGS sequence"/>
</dbReference>
<evidence type="ECO:0000256" key="2">
    <source>
        <dbReference type="SAM" id="MobiDB-lite"/>
    </source>
</evidence>
<protein>
    <recommendedName>
        <fullName evidence="3">Magnesium transporter MgtE intracellular domain-containing protein</fullName>
    </recommendedName>
</protein>
<feature type="compositionally biased region" description="Basic and acidic residues" evidence="2">
    <location>
        <begin position="39"/>
        <end position="52"/>
    </location>
</feature>
<dbReference type="AlphaFoldDB" id="A0A2G4YPF9"/>
<dbReference type="Pfam" id="PF03448">
    <property type="entry name" value="MgtE_N"/>
    <property type="match status" value="1"/>
</dbReference>
<sequence>MTQKLRILPLSIVLLSMVFGIKIVDFSFGIEQALASQEAENKSEEGQDKSEETAAEDAPVTAPSPLNTIPTRKEIEYLQKLGQRRQELDRRADALDDRERLLEAVEKRIVERTESLKSIEATIRDLLKKHDAMEKAQLDRLVKMYSAMKAKDAAKIFNNLEQDVLISIVENMKEKDMGKILAAMDLNKAQKLTTKLATRKKLPEIEG</sequence>
<proteinExistence type="predicted"/>
<keyword evidence="1" id="KW-0175">Coiled coil</keyword>
<dbReference type="OrthoDB" id="9791432at2"/>
<gene>
    <name evidence="4" type="ORF">CRD36_17420</name>
</gene>
<reference evidence="4 5" key="1">
    <citation type="submission" date="2017-10" db="EMBL/GenBank/DDBJ databases">
        <title>Frigbacter circumglobatus gen. nov. sp. nov., isolated from sediment cultured in situ.</title>
        <authorList>
            <person name="Zhao Z."/>
        </authorList>
    </citation>
    <scope>NUCLEOTIDE SEQUENCE [LARGE SCALE GENOMIC DNA]</scope>
    <source>
        <strain evidence="4 5">ZYL</strain>
    </source>
</reference>